<dbReference type="Gene3D" id="1.10.357.10">
    <property type="entry name" value="Tetracycline Repressor, domain 2"/>
    <property type="match status" value="1"/>
</dbReference>
<dbReference type="PRINTS" id="PR00400">
    <property type="entry name" value="TETREPRESSOR"/>
</dbReference>
<sequence length="212" mass="21587">MPTPERTSLDAIVGAGRAILEAEGLGGLTMQAVAERVGVRAPSLYKRVRNRSDLVRLIAATSVAELGVRLSAASAPISGGARGVAVTDAPGEGAEAAEATGAAGVAEVARLARVVRAFAHEQPAAYRLVFSPGAESGLEVEALRDASAPLLAVAGRLAGSDHALDAARTLTAWVTGFISMELSGAFRLGGDVDRAFEFGVERIAMALAPRSG</sequence>
<evidence type="ECO:0000256" key="4">
    <source>
        <dbReference type="PROSITE-ProRule" id="PRU00335"/>
    </source>
</evidence>
<dbReference type="Proteomes" id="UP000549066">
    <property type="component" value="Unassembled WGS sequence"/>
</dbReference>
<dbReference type="InterPro" id="IPR003012">
    <property type="entry name" value="Tet_transcr_reg_TetR"/>
</dbReference>
<comment type="caution">
    <text evidence="6">The sequence shown here is derived from an EMBL/GenBank/DDBJ whole genome shotgun (WGS) entry which is preliminary data.</text>
</comment>
<dbReference type="RefSeq" id="WP_179549796.1">
    <property type="nucleotide sequence ID" value="NZ_JACCFI010000001.1"/>
</dbReference>
<dbReference type="GO" id="GO:0046677">
    <property type="term" value="P:response to antibiotic"/>
    <property type="evidence" value="ECO:0007669"/>
    <property type="project" value="InterPro"/>
</dbReference>
<evidence type="ECO:0000256" key="2">
    <source>
        <dbReference type="ARBA" id="ARBA00023125"/>
    </source>
</evidence>
<dbReference type="GO" id="GO:0045892">
    <property type="term" value="P:negative regulation of DNA-templated transcription"/>
    <property type="evidence" value="ECO:0007669"/>
    <property type="project" value="InterPro"/>
</dbReference>
<feature type="DNA-binding region" description="H-T-H motif" evidence="4">
    <location>
        <begin position="29"/>
        <end position="48"/>
    </location>
</feature>
<dbReference type="Pfam" id="PF13305">
    <property type="entry name" value="TetR_C_33"/>
    <property type="match status" value="1"/>
</dbReference>
<feature type="domain" description="HTH tetR-type" evidence="5">
    <location>
        <begin position="6"/>
        <end position="66"/>
    </location>
</feature>
<dbReference type="InterPro" id="IPR025996">
    <property type="entry name" value="MT1864/Rv1816-like_C"/>
</dbReference>
<evidence type="ECO:0000313" key="6">
    <source>
        <dbReference type="EMBL" id="NYG19528.1"/>
    </source>
</evidence>
<dbReference type="AlphaFoldDB" id="A0A852WPP5"/>
<keyword evidence="3" id="KW-0804">Transcription</keyword>
<dbReference type="Gene3D" id="1.10.10.60">
    <property type="entry name" value="Homeodomain-like"/>
    <property type="match status" value="1"/>
</dbReference>
<protein>
    <submittedName>
        <fullName evidence="6">AcrR family transcriptional regulator</fullName>
    </submittedName>
</protein>
<dbReference type="InterPro" id="IPR009057">
    <property type="entry name" value="Homeodomain-like_sf"/>
</dbReference>
<name>A0A852WPP5_9MICO</name>
<organism evidence="6 7">
    <name type="scientific">Agromyces hippuratus</name>
    <dbReference type="NCBI Taxonomy" id="286438"/>
    <lineage>
        <taxon>Bacteria</taxon>
        <taxon>Bacillati</taxon>
        <taxon>Actinomycetota</taxon>
        <taxon>Actinomycetes</taxon>
        <taxon>Micrococcales</taxon>
        <taxon>Microbacteriaceae</taxon>
        <taxon>Agromyces</taxon>
    </lineage>
</organism>
<keyword evidence="1" id="KW-0805">Transcription regulation</keyword>
<dbReference type="InterPro" id="IPR036271">
    <property type="entry name" value="Tet_transcr_reg_TetR-rel_C_sf"/>
</dbReference>
<proteinExistence type="predicted"/>
<evidence type="ECO:0000259" key="5">
    <source>
        <dbReference type="PROSITE" id="PS50977"/>
    </source>
</evidence>
<reference evidence="6 7" key="1">
    <citation type="submission" date="2020-07" db="EMBL/GenBank/DDBJ databases">
        <title>Sequencing the genomes of 1000 actinobacteria strains.</title>
        <authorList>
            <person name="Klenk H.-P."/>
        </authorList>
    </citation>
    <scope>NUCLEOTIDE SEQUENCE [LARGE SCALE GENOMIC DNA]</scope>
    <source>
        <strain evidence="6 7">DSM 8598</strain>
    </source>
</reference>
<dbReference type="EMBL" id="JACCFI010000001">
    <property type="protein sequence ID" value="NYG19528.1"/>
    <property type="molecule type" value="Genomic_DNA"/>
</dbReference>
<evidence type="ECO:0000256" key="3">
    <source>
        <dbReference type="ARBA" id="ARBA00023163"/>
    </source>
</evidence>
<evidence type="ECO:0000313" key="7">
    <source>
        <dbReference type="Proteomes" id="UP000549066"/>
    </source>
</evidence>
<dbReference type="InterPro" id="IPR001647">
    <property type="entry name" value="HTH_TetR"/>
</dbReference>
<dbReference type="SUPFAM" id="SSF46689">
    <property type="entry name" value="Homeodomain-like"/>
    <property type="match status" value="1"/>
</dbReference>
<keyword evidence="2 4" id="KW-0238">DNA-binding</keyword>
<gene>
    <name evidence="6" type="ORF">BJY17_000275</name>
</gene>
<dbReference type="GO" id="GO:0003677">
    <property type="term" value="F:DNA binding"/>
    <property type="evidence" value="ECO:0007669"/>
    <property type="project" value="UniProtKB-UniRule"/>
</dbReference>
<accession>A0A852WPP5</accession>
<dbReference type="SUPFAM" id="SSF48498">
    <property type="entry name" value="Tetracyclin repressor-like, C-terminal domain"/>
    <property type="match status" value="1"/>
</dbReference>
<dbReference type="Pfam" id="PF00440">
    <property type="entry name" value="TetR_N"/>
    <property type="match status" value="1"/>
</dbReference>
<keyword evidence="7" id="KW-1185">Reference proteome</keyword>
<dbReference type="PROSITE" id="PS50977">
    <property type="entry name" value="HTH_TETR_2"/>
    <property type="match status" value="1"/>
</dbReference>
<evidence type="ECO:0000256" key="1">
    <source>
        <dbReference type="ARBA" id="ARBA00023015"/>
    </source>
</evidence>